<proteinExistence type="inferred from homology"/>
<evidence type="ECO:0000313" key="8">
    <source>
        <dbReference type="Proteomes" id="UP001177140"/>
    </source>
</evidence>
<dbReference type="Proteomes" id="UP001177140">
    <property type="component" value="Unassembled WGS sequence"/>
</dbReference>
<feature type="transmembrane region" description="Helical" evidence="6">
    <location>
        <begin position="109"/>
        <end position="127"/>
    </location>
</feature>
<keyword evidence="8" id="KW-1185">Reference proteome</keyword>
<evidence type="ECO:0000256" key="2">
    <source>
        <dbReference type="ARBA" id="ARBA00010350"/>
    </source>
</evidence>
<reference evidence="7" key="1">
    <citation type="submission" date="2022-03" db="EMBL/GenBank/DDBJ databases">
        <title>A functionally conserved STORR gene fusion in Papaver species that diverged 16.8 million years ago.</title>
        <authorList>
            <person name="Catania T."/>
        </authorList>
    </citation>
    <scope>NUCLEOTIDE SEQUENCE</scope>
    <source>
        <strain evidence="7">S-191538</strain>
    </source>
</reference>
<gene>
    <name evidence="7" type="ORF">MKW94_015817</name>
</gene>
<keyword evidence="4 6" id="KW-1133">Transmembrane helix</keyword>
<protein>
    <recommendedName>
        <fullName evidence="9">Bax inhibitor 1</fullName>
    </recommendedName>
</protein>
<accession>A0AA41SDV6</accession>
<name>A0AA41SDV6_PAPNU</name>
<keyword evidence="5 6" id="KW-0472">Membrane</keyword>
<evidence type="ECO:0000256" key="5">
    <source>
        <dbReference type="ARBA" id="ARBA00023136"/>
    </source>
</evidence>
<dbReference type="InterPro" id="IPR006214">
    <property type="entry name" value="Bax_inhibitor_1-related"/>
</dbReference>
<sequence length="191" mass="20889">MAHLSWSLQPMQMVHVGKSGVAFGSHLHLCVKSETFIIIPHKIDTQCNNNDVVSSFVGVLISGVLGHIKLNFISFSLSLCIIIVSAFVGYGIAFACLSGDAMLPRCREYLYLGGFLSASVSLMFWYHMPFLSLGGSAALYFGLLVFMGYMVVDTQGIIEKAHLGDVDCINHSLTLFTDMVAVFVRVLIIMV</sequence>
<feature type="non-terminal residue" evidence="7">
    <location>
        <position position="191"/>
    </location>
</feature>
<dbReference type="AlphaFoldDB" id="A0AA41SDV6"/>
<organism evidence="7 8">
    <name type="scientific">Papaver nudicaule</name>
    <name type="common">Iceland poppy</name>
    <dbReference type="NCBI Taxonomy" id="74823"/>
    <lineage>
        <taxon>Eukaryota</taxon>
        <taxon>Viridiplantae</taxon>
        <taxon>Streptophyta</taxon>
        <taxon>Embryophyta</taxon>
        <taxon>Tracheophyta</taxon>
        <taxon>Spermatophyta</taxon>
        <taxon>Magnoliopsida</taxon>
        <taxon>Ranunculales</taxon>
        <taxon>Papaveraceae</taxon>
        <taxon>Papaveroideae</taxon>
        <taxon>Papaver</taxon>
    </lineage>
</organism>
<feature type="transmembrane region" description="Helical" evidence="6">
    <location>
        <begin position="133"/>
        <end position="152"/>
    </location>
</feature>
<dbReference type="EMBL" id="JAJJMA010179954">
    <property type="protein sequence ID" value="MCL7037522.1"/>
    <property type="molecule type" value="Genomic_DNA"/>
</dbReference>
<evidence type="ECO:0000313" key="7">
    <source>
        <dbReference type="EMBL" id="MCL7037522.1"/>
    </source>
</evidence>
<dbReference type="PANTHER" id="PTHR23291">
    <property type="entry name" value="BAX INHIBITOR-RELATED"/>
    <property type="match status" value="1"/>
</dbReference>
<comment type="similarity">
    <text evidence="2 6">Belongs to the BI1 family.</text>
</comment>
<dbReference type="PANTHER" id="PTHR23291:SF32">
    <property type="entry name" value="BAX INHIBITOR 1"/>
    <property type="match status" value="1"/>
</dbReference>
<dbReference type="GO" id="GO:0016020">
    <property type="term" value="C:membrane"/>
    <property type="evidence" value="ECO:0007669"/>
    <property type="project" value="UniProtKB-SubCell"/>
</dbReference>
<comment type="caution">
    <text evidence="7">The sequence shown here is derived from an EMBL/GenBank/DDBJ whole genome shotgun (WGS) entry which is preliminary data.</text>
</comment>
<feature type="transmembrane region" description="Helical" evidence="6">
    <location>
        <begin position="72"/>
        <end position="97"/>
    </location>
</feature>
<comment type="caution">
    <text evidence="6">Lacks conserved residue(s) required for the propagation of feature annotation.</text>
</comment>
<evidence type="ECO:0000256" key="3">
    <source>
        <dbReference type="ARBA" id="ARBA00022692"/>
    </source>
</evidence>
<evidence type="ECO:0000256" key="1">
    <source>
        <dbReference type="ARBA" id="ARBA00004141"/>
    </source>
</evidence>
<evidence type="ECO:0008006" key="9">
    <source>
        <dbReference type="Google" id="ProtNLM"/>
    </source>
</evidence>
<dbReference type="Pfam" id="PF01027">
    <property type="entry name" value="Bax1-I"/>
    <property type="match status" value="1"/>
</dbReference>
<evidence type="ECO:0000256" key="6">
    <source>
        <dbReference type="RuleBase" id="RU004379"/>
    </source>
</evidence>
<keyword evidence="3 6" id="KW-0812">Transmembrane</keyword>
<comment type="subcellular location">
    <subcellularLocation>
        <location evidence="1">Membrane</location>
        <topology evidence="1">Multi-pass membrane protein</topology>
    </subcellularLocation>
</comment>
<evidence type="ECO:0000256" key="4">
    <source>
        <dbReference type="ARBA" id="ARBA00022989"/>
    </source>
</evidence>